<feature type="compositionally biased region" description="Low complexity" evidence="2">
    <location>
        <begin position="1107"/>
        <end position="1116"/>
    </location>
</feature>
<evidence type="ECO:0000256" key="2">
    <source>
        <dbReference type="SAM" id="MobiDB-lite"/>
    </source>
</evidence>
<evidence type="ECO:0000313" key="4">
    <source>
        <dbReference type="Proteomes" id="UP001497525"/>
    </source>
</evidence>
<dbReference type="GO" id="GO:0032982">
    <property type="term" value="C:myosin filament"/>
    <property type="evidence" value="ECO:0007669"/>
    <property type="project" value="TreeGrafter"/>
</dbReference>
<feature type="compositionally biased region" description="Basic and acidic residues" evidence="2">
    <location>
        <begin position="1117"/>
        <end position="1133"/>
    </location>
</feature>
<dbReference type="GO" id="GO:0000146">
    <property type="term" value="F:microfilament motor activity"/>
    <property type="evidence" value="ECO:0007669"/>
    <property type="project" value="TreeGrafter"/>
</dbReference>
<feature type="coiled-coil region" evidence="1">
    <location>
        <begin position="328"/>
        <end position="376"/>
    </location>
</feature>
<feature type="region of interest" description="Disordered" evidence="2">
    <location>
        <begin position="417"/>
        <end position="437"/>
    </location>
</feature>
<feature type="compositionally biased region" description="Polar residues" evidence="2">
    <location>
        <begin position="425"/>
        <end position="437"/>
    </location>
</feature>
<evidence type="ECO:0000313" key="3">
    <source>
        <dbReference type="EMBL" id="CAL5133541.1"/>
    </source>
</evidence>
<sequence>MNTTANKDGIRGNVTELDYSSNSQASNADDTYNNIHRSLSTLNEVASVTSDAAQSNGSMSNIRVGQDYDGHYADEVEIVDADSPTQLYRSTPPSKTGRNFLPQIRSSSTRELRSMMPEYVSKGGHVFSAPYPESGGHPDVQHVYKRPKQEQSQRRQEWEWDQEAFAPAPKLSYDYWTLPRAQDIFRRDLDIPESMYQTPGARLYSRRHQSSRLGYKYRKGRRGKDERSGHDKSPNDQNGDEPNSDTPHRSELKVYFRFSKAGLGPEDYLHNEALMIALQAHCRGFLARQKFDKKLEEDNAVRIIQRNAQRIFSPWFRLLMALRPLLKTHRAEEEILFLKSELERYKTLIKMLRFENAEYQAKVANLLQLIEQINTNGVDNANVNKLVQQVSEALSKNQEYWQEMAANNKALQASVMPRPPGLLESESSPTPGRSTTPIAQLRQDADFYRNQVELLKEEADEEQHRSSEHFQGQVNVLGDRVEQLQNLLSLESAKVERLSSELEDMNATVAESKNYERNLELMVSQLSKQLEQRNKEKEQAADEAAKAPAVATPSEKQEEAERQLRAYKDQIRKLRAYLSSNPKALSVLSNSPFQPGGQYDLFNEPHLGPALNEPLTVITPMGESRFFAQAPSPNRDDRMMAGELTPRSASEHEVVELRRHLAECEKQLAAAEDQLKMEVEDREALENENVELHNRVCALDRQVRRTQDEYDEAMTRRDLANQRKVRELQDQLEDEIRKSLKFQQQNKELEMQLTELKKVEEPEDEGVDEEWEKMKTKLRADLAHYKRSLEIVQEEYDEFRRQNDPAITQKQLSERDDKISELEKEQQQWRMEMDVQQVKLQNATSLLEDSESRIKILAKERQQQIHRISQLEQERDDAIREAANVSGRASAEKEAAAAKARELDEIRSERDLLRKELAETKQELAGITAENAAEKRQLQARLKDAEQNKEERIKDLKAELDRAREENERLQVELQSLQQSDLEHKTASQQSKWKIDELEDQLTHSMRRIGTLERQAADLDAELSRAKADVSAASLRRLNRSRLGDDWIQWGQTTDDGGDTDEDERNFSLADPISETSDVPGLSKRKGSGIMRPCSQADMRSPSAYERSFSGRGSLSRLDRLDSQGRSLLEGRRSNRLANADTLRGSNSGLPPLSRPLNVNEGSSTKPGSNSKKDSTSTENSQVSKESSSDKVESPTNKDEQPQKEGSPTLLPGLSADKNQTVEG</sequence>
<dbReference type="Gene3D" id="4.10.270.10">
    <property type="entry name" value="Myosin, subunit A"/>
    <property type="match status" value="1"/>
</dbReference>
<dbReference type="Proteomes" id="UP001497525">
    <property type="component" value="Unassembled WGS sequence"/>
</dbReference>
<name>A0AAV2TBP1_CALDB</name>
<feature type="compositionally biased region" description="Basic and acidic residues" evidence="2">
    <location>
        <begin position="1187"/>
        <end position="1203"/>
    </location>
</feature>
<feature type="region of interest" description="Disordered" evidence="2">
    <location>
        <begin position="1"/>
        <end position="31"/>
    </location>
</feature>
<reference evidence="3" key="1">
    <citation type="submission" date="2024-06" db="EMBL/GenBank/DDBJ databases">
        <authorList>
            <person name="Liu X."/>
            <person name="Lenzi L."/>
            <person name="Haldenby T S."/>
            <person name="Uol C."/>
        </authorList>
    </citation>
    <scope>NUCLEOTIDE SEQUENCE</scope>
</reference>
<dbReference type="PROSITE" id="PS50096">
    <property type="entry name" value="IQ"/>
    <property type="match status" value="1"/>
</dbReference>
<feature type="coiled-coil region" evidence="1">
    <location>
        <begin position="647"/>
        <end position="1029"/>
    </location>
</feature>
<dbReference type="Pfam" id="PF00612">
    <property type="entry name" value="IQ"/>
    <property type="match status" value="1"/>
</dbReference>
<dbReference type="GO" id="GO:0005737">
    <property type="term" value="C:cytoplasm"/>
    <property type="evidence" value="ECO:0007669"/>
    <property type="project" value="TreeGrafter"/>
</dbReference>
<feature type="compositionally biased region" description="Polar residues" evidence="2">
    <location>
        <begin position="18"/>
        <end position="31"/>
    </location>
</feature>
<feature type="region of interest" description="Disordered" evidence="2">
    <location>
        <begin position="1048"/>
        <end position="1224"/>
    </location>
</feature>
<dbReference type="AlphaFoldDB" id="A0AAV2TBP1"/>
<gene>
    <name evidence="3" type="ORF">CDAUBV1_LOCUS6812</name>
</gene>
<dbReference type="PANTHER" id="PTHR45615">
    <property type="entry name" value="MYOSIN HEAVY CHAIN, NON-MUSCLE"/>
    <property type="match status" value="1"/>
</dbReference>
<accession>A0AAV2TBP1</accession>
<feature type="region of interest" description="Disordered" evidence="2">
    <location>
        <begin position="214"/>
        <end position="248"/>
    </location>
</feature>
<feature type="compositionally biased region" description="Basic and acidic residues" evidence="2">
    <location>
        <begin position="530"/>
        <end position="545"/>
    </location>
</feature>
<dbReference type="InterPro" id="IPR000048">
    <property type="entry name" value="IQ_motif_EF-hand-BS"/>
</dbReference>
<feature type="compositionally biased region" description="Polar residues" evidence="2">
    <location>
        <begin position="1160"/>
        <end position="1170"/>
    </location>
</feature>
<organism evidence="3 4">
    <name type="scientific">Calicophoron daubneyi</name>
    <name type="common">Rumen fluke</name>
    <name type="synonym">Paramphistomum daubneyi</name>
    <dbReference type="NCBI Taxonomy" id="300641"/>
    <lineage>
        <taxon>Eukaryota</taxon>
        <taxon>Metazoa</taxon>
        <taxon>Spiralia</taxon>
        <taxon>Lophotrochozoa</taxon>
        <taxon>Platyhelminthes</taxon>
        <taxon>Trematoda</taxon>
        <taxon>Digenea</taxon>
        <taxon>Plagiorchiida</taxon>
        <taxon>Pronocephalata</taxon>
        <taxon>Paramphistomoidea</taxon>
        <taxon>Paramphistomidae</taxon>
        <taxon>Calicophoron</taxon>
    </lineage>
</organism>
<feature type="region of interest" description="Disordered" evidence="2">
    <location>
        <begin position="530"/>
        <end position="561"/>
    </location>
</feature>
<feature type="compositionally biased region" description="Basic and acidic residues" evidence="2">
    <location>
        <begin position="223"/>
        <end position="234"/>
    </location>
</feature>
<dbReference type="PANTHER" id="PTHR45615:SF40">
    <property type="entry name" value="MYOSIN HEAVY CHAIN, NON-MUSCLE"/>
    <property type="match status" value="1"/>
</dbReference>
<dbReference type="GO" id="GO:0016460">
    <property type="term" value="C:myosin II complex"/>
    <property type="evidence" value="ECO:0007669"/>
    <property type="project" value="TreeGrafter"/>
</dbReference>
<keyword evidence="1" id="KW-0175">Coiled coil</keyword>
<dbReference type="EMBL" id="CAXLJL010000156">
    <property type="protein sequence ID" value="CAL5133541.1"/>
    <property type="molecule type" value="Genomic_DNA"/>
</dbReference>
<evidence type="ECO:0000256" key="1">
    <source>
        <dbReference type="SAM" id="Coils"/>
    </source>
</evidence>
<proteinExistence type="predicted"/>
<comment type="caution">
    <text evidence="3">The sequence shown here is derived from an EMBL/GenBank/DDBJ whole genome shotgun (WGS) entry which is preliminary data.</text>
</comment>
<dbReference type="GO" id="GO:0051015">
    <property type="term" value="F:actin filament binding"/>
    <property type="evidence" value="ECO:0007669"/>
    <property type="project" value="TreeGrafter"/>
</dbReference>
<feature type="compositionally biased region" description="Low complexity" evidence="2">
    <location>
        <begin position="1177"/>
        <end position="1186"/>
    </location>
</feature>
<protein>
    <submittedName>
        <fullName evidence="3">Uncharacterized protein</fullName>
    </submittedName>
</protein>